<dbReference type="EMBL" id="JAGIZB010000002">
    <property type="protein sequence ID" value="MBP0443609.1"/>
    <property type="molecule type" value="Genomic_DNA"/>
</dbReference>
<dbReference type="RefSeq" id="WP_209377840.1">
    <property type="nucleotide sequence ID" value="NZ_JAGIZB010000002.1"/>
</dbReference>
<evidence type="ECO:0000259" key="4">
    <source>
        <dbReference type="Pfam" id="PF04577"/>
    </source>
</evidence>
<evidence type="ECO:0000313" key="6">
    <source>
        <dbReference type="Proteomes" id="UP000681594"/>
    </source>
</evidence>
<accession>A0ABS4A9E3</accession>
<keyword evidence="6" id="KW-1185">Reference proteome</keyword>
<dbReference type="Pfam" id="PF04577">
    <property type="entry name" value="Glyco_transf_61"/>
    <property type="match status" value="1"/>
</dbReference>
<reference evidence="5 6" key="1">
    <citation type="submission" date="2021-03" db="EMBL/GenBank/DDBJ databases">
        <authorList>
            <person name="So Y."/>
        </authorList>
    </citation>
    <scope>NUCLEOTIDE SEQUENCE [LARGE SCALE GENOMIC DNA]</scope>
    <source>
        <strain evidence="5 6">SSH11</strain>
    </source>
</reference>
<keyword evidence="2" id="KW-0808">Transferase</keyword>
<dbReference type="PANTHER" id="PTHR20961">
    <property type="entry name" value="GLYCOSYLTRANSFERASE"/>
    <property type="match status" value="1"/>
</dbReference>
<sequence>MASTDREDLPAAPNVIEDGGHRYSFAPRVYASRLPDIAEAQEVWAPVPLKDPGARIIFPDEIARAGFFDARPEFMANELPLGTASLCTFPNASLLHYPRIEGMMVNEVPYFVRETRGSPRVQPGNDMLRNMGKEWFVNLEKPFAGHLERAVVCYDSASRNYAHFMMIWLPRIILANTYMAGVAFVVPDLPSYAALGGASIRSELLYRLPDIMPLTQDNFYWHLGEGRWELEEANIVSVTPDRWLLIFHEEVQAAFTRIGGEALRRHAAIKGSKQGNDLPRRIYVSRQGAQRRRVLNQEELDPVLERHGFIHVKLETMDFFEQAALFARADAVIGLHGAGLANTLFNDGRATLVEIYPAGEAHPHFALCALSRGCRYIPVSSRKVSKHRDVLIDPVQVDRALSLIATSATT</sequence>
<organism evidence="5 6">
    <name type="scientific">Pararoseomonas baculiformis</name>
    <dbReference type="NCBI Taxonomy" id="2820812"/>
    <lineage>
        <taxon>Bacteria</taxon>
        <taxon>Pseudomonadati</taxon>
        <taxon>Pseudomonadota</taxon>
        <taxon>Alphaproteobacteria</taxon>
        <taxon>Acetobacterales</taxon>
        <taxon>Acetobacteraceae</taxon>
        <taxon>Pararoseomonas</taxon>
    </lineage>
</organism>
<evidence type="ECO:0000313" key="5">
    <source>
        <dbReference type="EMBL" id="MBP0443609.1"/>
    </source>
</evidence>
<evidence type="ECO:0000256" key="2">
    <source>
        <dbReference type="ARBA" id="ARBA00022679"/>
    </source>
</evidence>
<name>A0ABS4A9E3_9PROT</name>
<dbReference type="InterPro" id="IPR007657">
    <property type="entry name" value="Glycosyltransferase_61"/>
</dbReference>
<evidence type="ECO:0000256" key="1">
    <source>
        <dbReference type="ARBA" id="ARBA00022676"/>
    </source>
</evidence>
<keyword evidence="1" id="KW-0328">Glycosyltransferase</keyword>
<feature type="domain" description="Glycosyltransferase 61 catalytic" evidence="4">
    <location>
        <begin position="161"/>
        <end position="347"/>
    </location>
</feature>
<dbReference type="InterPro" id="IPR049625">
    <property type="entry name" value="Glyco_transf_61_cat"/>
</dbReference>
<keyword evidence="3" id="KW-0325">Glycoprotein</keyword>
<comment type="caution">
    <text evidence="5">The sequence shown here is derived from an EMBL/GenBank/DDBJ whole genome shotgun (WGS) entry which is preliminary data.</text>
</comment>
<evidence type="ECO:0000256" key="3">
    <source>
        <dbReference type="ARBA" id="ARBA00023180"/>
    </source>
</evidence>
<proteinExistence type="predicted"/>
<gene>
    <name evidence="5" type="ORF">J8J14_02360</name>
</gene>
<protein>
    <submittedName>
        <fullName evidence="5">Glycosyltransferase family 61 protein</fullName>
    </submittedName>
</protein>
<dbReference type="Proteomes" id="UP000681594">
    <property type="component" value="Unassembled WGS sequence"/>
</dbReference>